<keyword evidence="2" id="KW-0813">Transport</keyword>
<dbReference type="GO" id="GO:0009306">
    <property type="term" value="P:protein secretion"/>
    <property type="evidence" value="ECO:0007669"/>
    <property type="project" value="InterPro"/>
</dbReference>
<dbReference type="InterPro" id="IPR005807">
    <property type="entry name" value="SecE_bac"/>
</dbReference>
<evidence type="ECO:0000313" key="9">
    <source>
        <dbReference type="EMBL" id="EFR31462.1"/>
    </source>
</evidence>
<dbReference type="GO" id="GO:0006605">
    <property type="term" value="P:protein targeting"/>
    <property type="evidence" value="ECO:0007669"/>
    <property type="project" value="InterPro"/>
</dbReference>
<dbReference type="AlphaFoldDB" id="E4KNN4"/>
<evidence type="ECO:0000256" key="6">
    <source>
        <dbReference type="ARBA" id="ARBA00023010"/>
    </source>
</evidence>
<keyword evidence="6" id="KW-0811">Translocation</keyword>
<dbReference type="InterPro" id="IPR038379">
    <property type="entry name" value="SecE_sf"/>
</dbReference>
<dbReference type="NCBIfam" id="TIGR00964">
    <property type="entry name" value="secE_bact"/>
    <property type="match status" value="1"/>
</dbReference>
<dbReference type="GO" id="GO:0006886">
    <property type="term" value="P:intracellular protein transport"/>
    <property type="evidence" value="ECO:0007669"/>
    <property type="project" value="InterPro"/>
</dbReference>
<evidence type="ECO:0000313" key="10">
    <source>
        <dbReference type="Proteomes" id="UP000005990"/>
    </source>
</evidence>
<evidence type="ECO:0000256" key="1">
    <source>
        <dbReference type="ARBA" id="ARBA00004370"/>
    </source>
</evidence>
<evidence type="ECO:0000256" key="8">
    <source>
        <dbReference type="SAM" id="Phobius"/>
    </source>
</evidence>
<comment type="caution">
    <text evidence="9">The sequence shown here is derived from an EMBL/GenBank/DDBJ whole genome shotgun (WGS) entry which is preliminary data.</text>
</comment>
<keyword evidence="7 8" id="KW-0472">Membrane</keyword>
<accession>E4KNN4</accession>
<dbReference type="GO" id="GO:0008320">
    <property type="term" value="F:protein transmembrane transporter activity"/>
    <property type="evidence" value="ECO:0007669"/>
    <property type="project" value="InterPro"/>
</dbReference>
<dbReference type="STRING" id="908337.HMPREF9257_0815"/>
<keyword evidence="5 8" id="KW-1133">Transmembrane helix</keyword>
<gene>
    <name evidence="9" type="primary">secE</name>
    <name evidence="9" type="ORF">HMPREF9257_0815</name>
</gene>
<dbReference type="InterPro" id="IPR001901">
    <property type="entry name" value="Translocase_SecE/Sec61-g"/>
</dbReference>
<dbReference type="Gene3D" id="1.20.5.1030">
    <property type="entry name" value="Preprotein translocase secy subunit"/>
    <property type="match status" value="1"/>
</dbReference>
<keyword evidence="4" id="KW-0653">Protein transport</keyword>
<protein>
    <submittedName>
        <fullName evidence="9">Preprotein translocase, SecE subunit</fullName>
    </submittedName>
</protein>
<reference evidence="9 10" key="1">
    <citation type="submission" date="2010-10" db="EMBL/GenBank/DDBJ databases">
        <authorList>
            <person name="Durkin A.S."/>
            <person name="Madupu R."/>
            <person name="Torralba M."/>
            <person name="Gillis M."/>
            <person name="Methe B."/>
            <person name="Sutton G."/>
            <person name="Nelson K.E."/>
        </authorList>
    </citation>
    <scope>NUCLEOTIDE SEQUENCE [LARGE SCALE GENOMIC DNA]</scope>
    <source>
        <strain evidence="9 10">ACS-139-V-Col8</strain>
    </source>
</reference>
<dbReference type="Proteomes" id="UP000005990">
    <property type="component" value="Unassembled WGS sequence"/>
</dbReference>
<proteinExistence type="predicted"/>
<evidence type="ECO:0000256" key="3">
    <source>
        <dbReference type="ARBA" id="ARBA00022692"/>
    </source>
</evidence>
<dbReference type="Pfam" id="PF00584">
    <property type="entry name" value="SecE"/>
    <property type="match status" value="1"/>
</dbReference>
<evidence type="ECO:0000256" key="2">
    <source>
        <dbReference type="ARBA" id="ARBA00022448"/>
    </source>
</evidence>
<comment type="subcellular location">
    <subcellularLocation>
        <location evidence="1">Membrane</location>
    </subcellularLocation>
</comment>
<keyword evidence="10" id="KW-1185">Reference proteome</keyword>
<feature type="transmembrane region" description="Helical" evidence="8">
    <location>
        <begin position="25"/>
        <end position="47"/>
    </location>
</feature>
<name>E4KNN4_9LACT</name>
<evidence type="ECO:0000256" key="5">
    <source>
        <dbReference type="ARBA" id="ARBA00022989"/>
    </source>
</evidence>
<dbReference type="RefSeq" id="WP_006418101.1">
    <property type="nucleotide sequence ID" value="NZ_AENN01000012.1"/>
</dbReference>
<sequence>MGYIKNVFREMKQVTWPTLKEVNNFTWIAILLIVFFGTYFVLTDFAFSNLLDWIVKL</sequence>
<dbReference type="eggNOG" id="ENOG50339TI">
    <property type="taxonomic scope" value="Bacteria"/>
</dbReference>
<evidence type="ECO:0000256" key="4">
    <source>
        <dbReference type="ARBA" id="ARBA00022927"/>
    </source>
</evidence>
<keyword evidence="3 8" id="KW-0812">Transmembrane</keyword>
<evidence type="ECO:0000256" key="7">
    <source>
        <dbReference type="ARBA" id="ARBA00023136"/>
    </source>
</evidence>
<organism evidence="9 10">
    <name type="scientific">Eremococcus coleocola ACS-139-V-Col8</name>
    <dbReference type="NCBI Taxonomy" id="908337"/>
    <lineage>
        <taxon>Bacteria</taxon>
        <taxon>Bacillati</taxon>
        <taxon>Bacillota</taxon>
        <taxon>Bacilli</taxon>
        <taxon>Lactobacillales</taxon>
        <taxon>Aerococcaceae</taxon>
        <taxon>Eremococcus</taxon>
    </lineage>
</organism>
<dbReference type="GO" id="GO:0016020">
    <property type="term" value="C:membrane"/>
    <property type="evidence" value="ECO:0007669"/>
    <property type="project" value="UniProtKB-SubCell"/>
</dbReference>
<dbReference type="EMBL" id="AENN01000012">
    <property type="protein sequence ID" value="EFR31462.1"/>
    <property type="molecule type" value="Genomic_DNA"/>
</dbReference>
<dbReference type="OrthoDB" id="9813233at2"/>